<sequence length="111" mass="13012">MMDIGVNNDQDRLMFKRIFILYIQMTFLLSTMINKVSPVHLAPIFQRDNITECNWGSHVFNFIIKGITNYRLKKQNSINGCLYALVIVYFHLTKHTDKKRDAIPGLPWVSH</sequence>
<gene>
    <name evidence="1" type="ORF">Ahy_B04g070878</name>
</gene>
<evidence type="ECO:0000313" key="1">
    <source>
        <dbReference type="EMBL" id="RYR14327.1"/>
    </source>
</evidence>
<accession>A0A444ZJE6</accession>
<dbReference type="EMBL" id="SDMP01000014">
    <property type="protein sequence ID" value="RYR14327.1"/>
    <property type="molecule type" value="Genomic_DNA"/>
</dbReference>
<dbReference type="AlphaFoldDB" id="A0A444ZJE6"/>
<evidence type="ECO:0000313" key="2">
    <source>
        <dbReference type="Proteomes" id="UP000289738"/>
    </source>
</evidence>
<evidence type="ECO:0008006" key="3">
    <source>
        <dbReference type="Google" id="ProtNLM"/>
    </source>
</evidence>
<comment type="caution">
    <text evidence="1">The sequence shown here is derived from an EMBL/GenBank/DDBJ whole genome shotgun (WGS) entry which is preliminary data.</text>
</comment>
<dbReference type="Proteomes" id="UP000289738">
    <property type="component" value="Chromosome B04"/>
</dbReference>
<reference evidence="1 2" key="1">
    <citation type="submission" date="2019-01" db="EMBL/GenBank/DDBJ databases">
        <title>Sequencing of cultivated peanut Arachis hypogaea provides insights into genome evolution and oil improvement.</title>
        <authorList>
            <person name="Chen X."/>
        </authorList>
    </citation>
    <scope>NUCLEOTIDE SEQUENCE [LARGE SCALE GENOMIC DNA]</scope>
    <source>
        <strain evidence="2">cv. Fuhuasheng</strain>
        <tissue evidence="1">Leaves</tissue>
    </source>
</reference>
<protein>
    <recommendedName>
        <fullName evidence="3">Aminotransferase-like plant mobile domain-containing protein</fullName>
    </recommendedName>
</protein>
<keyword evidence="2" id="KW-1185">Reference proteome</keyword>
<organism evidence="1 2">
    <name type="scientific">Arachis hypogaea</name>
    <name type="common">Peanut</name>
    <dbReference type="NCBI Taxonomy" id="3818"/>
    <lineage>
        <taxon>Eukaryota</taxon>
        <taxon>Viridiplantae</taxon>
        <taxon>Streptophyta</taxon>
        <taxon>Embryophyta</taxon>
        <taxon>Tracheophyta</taxon>
        <taxon>Spermatophyta</taxon>
        <taxon>Magnoliopsida</taxon>
        <taxon>eudicotyledons</taxon>
        <taxon>Gunneridae</taxon>
        <taxon>Pentapetalae</taxon>
        <taxon>rosids</taxon>
        <taxon>fabids</taxon>
        <taxon>Fabales</taxon>
        <taxon>Fabaceae</taxon>
        <taxon>Papilionoideae</taxon>
        <taxon>50 kb inversion clade</taxon>
        <taxon>dalbergioids sensu lato</taxon>
        <taxon>Dalbergieae</taxon>
        <taxon>Pterocarpus clade</taxon>
        <taxon>Arachis</taxon>
    </lineage>
</organism>
<proteinExistence type="predicted"/>
<name>A0A444ZJE6_ARAHY</name>